<comment type="subcellular location">
    <subcellularLocation>
        <location evidence="1">Cytoplasm</location>
    </subcellularLocation>
</comment>
<dbReference type="InterPro" id="IPR016024">
    <property type="entry name" value="ARM-type_fold"/>
</dbReference>
<name>A0AA36CQF8_9BILA</name>
<evidence type="ECO:0000259" key="4">
    <source>
        <dbReference type="Pfam" id="PF04050"/>
    </source>
</evidence>
<dbReference type="InterPro" id="IPR007193">
    <property type="entry name" value="Upf2/Nmd2_C"/>
</dbReference>
<feature type="compositionally biased region" description="Acidic residues" evidence="3">
    <location>
        <begin position="126"/>
        <end position="138"/>
    </location>
</feature>
<dbReference type="GO" id="GO:0005737">
    <property type="term" value="C:cytoplasm"/>
    <property type="evidence" value="ECO:0007669"/>
    <property type="project" value="UniProtKB-SubCell"/>
</dbReference>
<dbReference type="EMBL" id="CATQJA010002591">
    <property type="protein sequence ID" value="CAJ0572153.1"/>
    <property type="molecule type" value="Genomic_DNA"/>
</dbReference>
<dbReference type="PANTHER" id="PTHR12839">
    <property type="entry name" value="NONSENSE-MEDIATED MRNA DECAY PROTEIN 2 UP-FRAMESHIFT SUPPRESSOR 2"/>
    <property type="match status" value="1"/>
</dbReference>
<evidence type="ECO:0000256" key="1">
    <source>
        <dbReference type="ARBA" id="ARBA00004496"/>
    </source>
</evidence>
<protein>
    <recommendedName>
        <fullName evidence="4">Up-frameshift suppressor 2 C-terminal domain-containing protein</fullName>
    </recommendedName>
</protein>
<feature type="non-terminal residue" evidence="5">
    <location>
        <position position="290"/>
    </location>
</feature>
<evidence type="ECO:0000313" key="6">
    <source>
        <dbReference type="Proteomes" id="UP001177023"/>
    </source>
</evidence>
<feature type="compositionally biased region" description="Basic and acidic residues" evidence="3">
    <location>
        <begin position="145"/>
        <end position="156"/>
    </location>
</feature>
<dbReference type="AlphaFoldDB" id="A0AA36CQF8"/>
<dbReference type="Pfam" id="PF04050">
    <property type="entry name" value="Upf2"/>
    <property type="match status" value="1"/>
</dbReference>
<comment type="caution">
    <text evidence="5">The sequence shown here is derived from an EMBL/GenBank/DDBJ whole genome shotgun (WGS) entry which is preliminary data.</text>
</comment>
<feature type="compositionally biased region" description="Basic and acidic residues" evidence="3">
    <location>
        <begin position="100"/>
        <end position="125"/>
    </location>
</feature>
<keyword evidence="2" id="KW-0963">Cytoplasm</keyword>
<proteinExistence type="predicted"/>
<feature type="domain" description="Up-frameshift suppressor 2 C-terminal" evidence="4">
    <location>
        <begin position="157"/>
        <end position="275"/>
    </location>
</feature>
<feature type="region of interest" description="Disordered" evidence="3">
    <location>
        <begin position="259"/>
        <end position="290"/>
    </location>
</feature>
<evidence type="ECO:0000256" key="2">
    <source>
        <dbReference type="ARBA" id="ARBA00022490"/>
    </source>
</evidence>
<evidence type="ECO:0000256" key="3">
    <source>
        <dbReference type="SAM" id="MobiDB-lite"/>
    </source>
</evidence>
<organism evidence="5 6">
    <name type="scientific">Mesorhabditis spiculigera</name>
    <dbReference type="NCBI Taxonomy" id="96644"/>
    <lineage>
        <taxon>Eukaryota</taxon>
        <taxon>Metazoa</taxon>
        <taxon>Ecdysozoa</taxon>
        <taxon>Nematoda</taxon>
        <taxon>Chromadorea</taxon>
        <taxon>Rhabditida</taxon>
        <taxon>Rhabditina</taxon>
        <taxon>Rhabditomorpha</taxon>
        <taxon>Rhabditoidea</taxon>
        <taxon>Rhabditidae</taxon>
        <taxon>Mesorhabditinae</taxon>
        <taxon>Mesorhabditis</taxon>
    </lineage>
</organism>
<dbReference type="GO" id="GO:0000184">
    <property type="term" value="P:nuclear-transcribed mRNA catabolic process, nonsense-mediated decay"/>
    <property type="evidence" value="ECO:0007669"/>
    <property type="project" value="InterPro"/>
</dbReference>
<dbReference type="GO" id="GO:0035145">
    <property type="term" value="C:exon-exon junction complex"/>
    <property type="evidence" value="ECO:0007669"/>
    <property type="project" value="TreeGrafter"/>
</dbReference>
<reference evidence="5" key="1">
    <citation type="submission" date="2023-06" db="EMBL/GenBank/DDBJ databases">
        <authorList>
            <person name="Delattre M."/>
        </authorList>
    </citation>
    <scope>NUCLEOTIDE SEQUENCE</scope>
    <source>
        <strain evidence="5">AF72</strain>
    </source>
</reference>
<evidence type="ECO:0000313" key="5">
    <source>
        <dbReference type="EMBL" id="CAJ0572153.1"/>
    </source>
</evidence>
<dbReference type="Gene3D" id="1.25.40.180">
    <property type="match status" value="1"/>
</dbReference>
<sequence>MVAQLIHTIGEFFTAGRRKRKMDSFLAYWYRYYFLKRAQWISNMQELGDQEPNFPPEVEGEMREAIKSISKGIRFPKNLEEVEQRIQTIEATYQEKFERFFAGEQRPVETDGEEEGRPERPLRQIEEEDEEDEEDEGEAANWTPERQDDGQKKAAEPVKALVPQEDDLEVLEEFERLMNDSMRATAPTSSTANQSLINVPAQVRQKLQRRVGFADGVNSEKQGPGEMRVSLVTKGKNNKMILKPVGINEAALEEQWKANQERERKEREDLKRLTLRHTQRMAREENDDDY</sequence>
<dbReference type="InterPro" id="IPR039762">
    <property type="entry name" value="Nmd2/UPF2"/>
</dbReference>
<gene>
    <name evidence="5" type="ORF">MSPICULIGERA_LOCUS10546</name>
</gene>
<dbReference type="Proteomes" id="UP001177023">
    <property type="component" value="Unassembled WGS sequence"/>
</dbReference>
<keyword evidence="6" id="KW-1185">Reference proteome</keyword>
<feature type="compositionally biased region" description="Basic and acidic residues" evidence="3">
    <location>
        <begin position="259"/>
        <end position="272"/>
    </location>
</feature>
<dbReference type="SUPFAM" id="SSF48371">
    <property type="entry name" value="ARM repeat"/>
    <property type="match status" value="1"/>
</dbReference>
<accession>A0AA36CQF8</accession>
<dbReference type="PANTHER" id="PTHR12839:SF7">
    <property type="entry name" value="REGULATOR OF NONSENSE TRANSCRIPTS 2"/>
    <property type="match status" value="1"/>
</dbReference>
<feature type="region of interest" description="Disordered" evidence="3">
    <location>
        <begin position="100"/>
        <end position="165"/>
    </location>
</feature>